<evidence type="ECO:0000313" key="1">
    <source>
        <dbReference type="EMBL" id="GAA1624158.1"/>
    </source>
</evidence>
<gene>
    <name evidence="1" type="ORF">GCM10009733_021010</name>
</gene>
<sequence>MATTIPAEYPAEETQPGTALQRVNAINPHSGKFSHQVVYLGTERQARAVAEIGFWDLRQAPAQYNHLYSIIAGTIRDPDPMD</sequence>
<accession>A0ABN2EZT9</accession>
<comment type="caution">
    <text evidence="1">The sequence shown here is derived from an EMBL/GenBank/DDBJ whole genome shotgun (WGS) entry which is preliminary data.</text>
</comment>
<protein>
    <submittedName>
        <fullName evidence="1">Uncharacterized protein</fullName>
    </submittedName>
</protein>
<dbReference type="EMBL" id="BAAAMU010000011">
    <property type="protein sequence ID" value="GAA1624158.1"/>
    <property type="molecule type" value="Genomic_DNA"/>
</dbReference>
<dbReference type="Proteomes" id="UP001500064">
    <property type="component" value="Unassembled WGS sequence"/>
</dbReference>
<evidence type="ECO:0000313" key="2">
    <source>
        <dbReference type="Proteomes" id="UP001500064"/>
    </source>
</evidence>
<name>A0ABN2EZT9_9ACTN</name>
<proteinExistence type="predicted"/>
<dbReference type="RefSeq" id="WP_346103549.1">
    <property type="nucleotide sequence ID" value="NZ_BAAAMU010000011.1"/>
</dbReference>
<organism evidence="1 2">
    <name type="scientific">Nonomuraea maheshkhaliensis</name>
    <dbReference type="NCBI Taxonomy" id="419590"/>
    <lineage>
        <taxon>Bacteria</taxon>
        <taxon>Bacillati</taxon>
        <taxon>Actinomycetota</taxon>
        <taxon>Actinomycetes</taxon>
        <taxon>Streptosporangiales</taxon>
        <taxon>Streptosporangiaceae</taxon>
        <taxon>Nonomuraea</taxon>
    </lineage>
</organism>
<keyword evidence="2" id="KW-1185">Reference proteome</keyword>
<reference evidence="1 2" key="1">
    <citation type="journal article" date="2019" name="Int. J. Syst. Evol. Microbiol.">
        <title>The Global Catalogue of Microorganisms (GCM) 10K type strain sequencing project: providing services to taxonomists for standard genome sequencing and annotation.</title>
        <authorList>
            <consortium name="The Broad Institute Genomics Platform"/>
            <consortium name="The Broad Institute Genome Sequencing Center for Infectious Disease"/>
            <person name="Wu L."/>
            <person name="Ma J."/>
        </authorList>
    </citation>
    <scope>NUCLEOTIDE SEQUENCE [LARGE SCALE GENOMIC DNA]</scope>
    <source>
        <strain evidence="1 2">JCM 13929</strain>
    </source>
</reference>